<accession>H1SH72</accession>
<gene>
    <name evidence="3" type="ORF">OR16_38874</name>
</gene>
<evidence type="ECO:0000313" key="4">
    <source>
        <dbReference type="Proteomes" id="UP000005808"/>
    </source>
</evidence>
<dbReference type="Gene3D" id="3.90.550.10">
    <property type="entry name" value="Spore Coat Polysaccharide Biosynthesis Protein SpsA, Chain A"/>
    <property type="match status" value="1"/>
</dbReference>
<feature type="domain" description="MobA-like NTP transferase" evidence="2">
    <location>
        <begin position="26"/>
        <end position="187"/>
    </location>
</feature>
<reference evidence="3 4" key="1">
    <citation type="journal article" date="2012" name="J. Bacteriol.">
        <title>De Novo Genome Project of Cupriavidus basilensis OR16.</title>
        <authorList>
            <person name="Cserhati M."/>
            <person name="Kriszt B."/>
            <person name="Szoboszlay S."/>
            <person name="Toth A."/>
            <person name="Szabo I."/>
            <person name="Tancsics A."/>
            <person name="Nagy I."/>
            <person name="Horvath B."/>
            <person name="Nagy I."/>
            <person name="Kukolya J."/>
        </authorList>
    </citation>
    <scope>NUCLEOTIDE SEQUENCE [LARGE SCALE GENOMIC DNA]</scope>
    <source>
        <strain evidence="3 4">OR16</strain>
    </source>
</reference>
<dbReference type="Pfam" id="PF12804">
    <property type="entry name" value="NTP_transf_3"/>
    <property type="match status" value="1"/>
</dbReference>
<dbReference type="PANTHER" id="PTHR43777">
    <property type="entry name" value="MOLYBDENUM COFACTOR CYTIDYLYLTRANSFERASE"/>
    <property type="match status" value="1"/>
</dbReference>
<dbReference type="EMBL" id="AHJE01000146">
    <property type="protein sequence ID" value="EHP38125.1"/>
    <property type="molecule type" value="Genomic_DNA"/>
</dbReference>
<dbReference type="SUPFAM" id="SSF53448">
    <property type="entry name" value="Nucleotide-diphospho-sugar transferases"/>
    <property type="match status" value="1"/>
</dbReference>
<dbReference type="InterPro" id="IPR029044">
    <property type="entry name" value="Nucleotide-diphossugar_trans"/>
</dbReference>
<proteinExistence type="predicted"/>
<evidence type="ECO:0000259" key="2">
    <source>
        <dbReference type="Pfam" id="PF12804"/>
    </source>
</evidence>
<dbReference type="AlphaFoldDB" id="H1SH72"/>
<comment type="caution">
    <text evidence="3">The sequence shown here is derived from an EMBL/GenBank/DDBJ whole genome shotgun (WGS) entry which is preliminary data.</text>
</comment>
<dbReference type="InterPro" id="IPR025877">
    <property type="entry name" value="MobA-like_NTP_Trfase"/>
</dbReference>
<protein>
    <recommendedName>
        <fullName evidence="2">MobA-like NTP transferase domain-containing protein</fullName>
    </recommendedName>
</protein>
<keyword evidence="1" id="KW-0460">Magnesium</keyword>
<evidence type="ECO:0000313" key="3">
    <source>
        <dbReference type="EMBL" id="EHP38125.1"/>
    </source>
</evidence>
<dbReference type="GO" id="GO:0016779">
    <property type="term" value="F:nucleotidyltransferase activity"/>
    <property type="evidence" value="ECO:0007669"/>
    <property type="project" value="UniProtKB-ARBA"/>
</dbReference>
<organism evidence="3 4">
    <name type="scientific">Cupriavidus basilensis OR16</name>
    <dbReference type="NCBI Taxonomy" id="1127483"/>
    <lineage>
        <taxon>Bacteria</taxon>
        <taxon>Pseudomonadati</taxon>
        <taxon>Pseudomonadota</taxon>
        <taxon>Betaproteobacteria</taxon>
        <taxon>Burkholderiales</taxon>
        <taxon>Burkholderiaceae</taxon>
        <taxon>Cupriavidus</taxon>
    </lineage>
</organism>
<dbReference type="PATRIC" id="fig|1127483.3.peg.7737"/>
<sequence length="213" mass="21953">MQHLAVTNPLTGPINGAITAAELPTGILLAAGYGRRFDPAGQRNKLLAKLPDGQTVAGRSARTLVSVLPGTLAVIRPGNAALAAELRGAGCRVLETAAAEAGMGAALAAAVAATRGASGWVVALADMPWLPAELVRAVALTITTRDAIAAPWRDGRRGHPVGFGSAWRDALLKLDGDEGARELLKTQPVMRILTEDEGGFRDVDVEGDLGVRG</sequence>
<dbReference type="PANTHER" id="PTHR43777:SF1">
    <property type="entry name" value="MOLYBDENUM COFACTOR CYTIDYLYLTRANSFERASE"/>
    <property type="match status" value="1"/>
</dbReference>
<evidence type="ECO:0000256" key="1">
    <source>
        <dbReference type="ARBA" id="ARBA00022842"/>
    </source>
</evidence>
<dbReference type="Proteomes" id="UP000005808">
    <property type="component" value="Unassembled WGS sequence"/>
</dbReference>
<name>H1SH72_9BURK</name>